<dbReference type="EMBL" id="ADLN01000104">
    <property type="protein sequence ID" value="EHI58198.1"/>
    <property type="molecule type" value="Genomic_DNA"/>
</dbReference>
<comment type="subunit">
    <text evidence="4">Homodimer.</text>
</comment>
<dbReference type="InterPro" id="IPR006674">
    <property type="entry name" value="HD_domain"/>
</dbReference>
<sequence>MENIASYISFIQEAEKLKSILRTAWSSSGRGESTAEHSWRLALLAGVVLTEYPGLDGRKVLMMCLIHDMGEIYDGDISAASLPDAGEKYQMELDAVRQVFGLLPEGQRDAMMALWQEYNDNSSPEAHLVKALDKAETIIQHNQGKNPPGFDYDFNLEYGAAYFKDDPFLQQMRRQLDEETDKRWQEEKSHVQST</sequence>
<dbReference type="Proteomes" id="UP000005384">
    <property type="component" value="Unassembled WGS sequence"/>
</dbReference>
<proteinExistence type="predicted"/>
<dbReference type="SMART" id="SM00471">
    <property type="entry name" value="HDc"/>
    <property type="match status" value="1"/>
</dbReference>
<dbReference type="RefSeq" id="WP_006781647.1">
    <property type="nucleotide sequence ID" value="NZ_CP040506.1"/>
</dbReference>
<evidence type="ECO:0000313" key="9">
    <source>
        <dbReference type="EMBL" id="EHI58198.1"/>
    </source>
</evidence>
<dbReference type="GO" id="GO:0002953">
    <property type="term" value="F:5'-deoxynucleotidase activity"/>
    <property type="evidence" value="ECO:0007669"/>
    <property type="project" value="UniProtKB-EC"/>
</dbReference>
<evidence type="ECO:0000256" key="6">
    <source>
        <dbReference type="ARBA" id="ARBA00022723"/>
    </source>
</evidence>
<keyword evidence="7" id="KW-0378">Hydrolase</keyword>
<dbReference type="InterPro" id="IPR039356">
    <property type="entry name" value="YfbR/HDDC2"/>
</dbReference>
<name>G5IJH8_9FIRM</name>
<organism evidence="9 10">
    <name type="scientific">Hungatella hathewayi WAL-18680</name>
    <dbReference type="NCBI Taxonomy" id="742737"/>
    <lineage>
        <taxon>Bacteria</taxon>
        <taxon>Bacillati</taxon>
        <taxon>Bacillota</taxon>
        <taxon>Clostridia</taxon>
        <taxon>Lachnospirales</taxon>
        <taxon>Lachnospiraceae</taxon>
        <taxon>Hungatella</taxon>
    </lineage>
</organism>
<dbReference type="Gene3D" id="1.10.3210.10">
    <property type="entry name" value="Hypothetical protein af1432"/>
    <property type="match status" value="1"/>
</dbReference>
<keyword evidence="10" id="KW-1185">Reference proteome</keyword>
<dbReference type="PANTHER" id="PTHR11845">
    <property type="entry name" value="5'-DEOXYNUCLEOTIDASE HDDC2"/>
    <property type="match status" value="1"/>
</dbReference>
<keyword evidence="6" id="KW-0479">Metal-binding</keyword>
<reference evidence="9 10" key="1">
    <citation type="submission" date="2011-08" db="EMBL/GenBank/DDBJ databases">
        <title>The Genome Sequence of Clostridium hathewayi WAL-18680.</title>
        <authorList>
            <consortium name="The Broad Institute Genome Sequencing Platform"/>
            <person name="Earl A."/>
            <person name="Ward D."/>
            <person name="Feldgarden M."/>
            <person name="Gevers D."/>
            <person name="Finegold S.M."/>
            <person name="Summanen P.H."/>
            <person name="Molitoris D.R."/>
            <person name="Song M."/>
            <person name="Daigneault M."/>
            <person name="Allen-Vercoe E."/>
            <person name="Young S.K."/>
            <person name="Zeng Q."/>
            <person name="Gargeya S."/>
            <person name="Fitzgerald M."/>
            <person name="Haas B."/>
            <person name="Abouelleil A."/>
            <person name="Alvarado L."/>
            <person name="Arachchi H.M."/>
            <person name="Berlin A."/>
            <person name="Brown A."/>
            <person name="Chapman S.B."/>
            <person name="Chen Z."/>
            <person name="Dunbar C."/>
            <person name="Freedman E."/>
            <person name="Gearin G."/>
            <person name="Gellesch M."/>
            <person name="Goldberg J."/>
            <person name="Griggs A."/>
            <person name="Gujja S."/>
            <person name="Heiman D."/>
            <person name="Howarth C."/>
            <person name="Larson L."/>
            <person name="Lui A."/>
            <person name="MacDonald P.J.P."/>
            <person name="Montmayeur A."/>
            <person name="Murphy C."/>
            <person name="Neiman D."/>
            <person name="Pearson M."/>
            <person name="Priest M."/>
            <person name="Roberts A."/>
            <person name="Saif S."/>
            <person name="Shea T."/>
            <person name="Shenoy N."/>
            <person name="Sisk P."/>
            <person name="Stolte C."/>
            <person name="Sykes S."/>
            <person name="Wortman J."/>
            <person name="Nusbaum C."/>
            <person name="Birren B."/>
        </authorList>
    </citation>
    <scope>NUCLEOTIDE SEQUENCE [LARGE SCALE GENOMIC DNA]</scope>
    <source>
        <strain evidence="9 10">WAL-18680</strain>
    </source>
</reference>
<comment type="cofactor">
    <cofactor evidence="3">
        <name>Co(2+)</name>
        <dbReference type="ChEBI" id="CHEBI:48828"/>
    </cofactor>
</comment>
<dbReference type="AlphaFoldDB" id="G5IJH8"/>
<comment type="caution">
    <text evidence="9">The sequence shown here is derived from an EMBL/GenBank/DDBJ whole genome shotgun (WGS) entry which is preliminary data.</text>
</comment>
<dbReference type="HOGENOM" id="CLU_039453_5_0_9"/>
<comment type="catalytic activity">
    <reaction evidence="1">
        <text>a 2'-deoxyribonucleoside 5'-phosphate + H2O = a 2'-deoxyribonucleoside + phosphate</text>
        <dbReference type="Rhea" id="RHEA:36167"/>
        <dbReference type="ChEBI" id="CHEBI:15377"/>
        <dbReference type="ChEBI" id="CHEBI:18274"/>
        <dbReference type="ChEBI" id="CHEBI:43474"/>
        <dbReference type="ChEBI" id="CHEBI:65317"/>
        <dbReference type="EC" id="3.1.3.89"/>
    </reaction>
</comment>
<dbReference type="PATRIC" id="fig|742737.3.peg.3635"/>
<evidence type="ECO:0000256" key="2">
    <source>
        <dbReference type="ARBA" id="ARBA00001936"/>
    </source>
</evidence>
<evidence type="ECO:0000256" key="1">
    <source>
        <dbReference type="ARBA" id="ARBA00001638"/>
    </source>
</evidence>
<protein>
    <recommendedName>
        <fullName evidence="5">5'-deoxynucleotidase</fullName>
        <ecNumber evidence="5">3.1.3.89</ecNumber>
    </recommendedName>
</protein>
<evidence type="ECO:0000256" key="7">
    <source>
        <dbReference type="ARBA" id="ARBA00022801"/>
    </source>
</evidence>
<dbReference type="InterPro" id="IPR003607">
    <property type="entry name" value="HD/PDEase_dom"/>
</dbReference>
<dbReference type="Pfam" id="PF13023">
    <property type="entry name" value="HD_3"/>
    <property type="match status" value="1"/>
</dbReference>
<comment type="cofactor">
    <cofactor evidence="2">
        <name>Mn(2+)</name>
        <dbReference type="ChEBI" id="CHEBI:29035"/>
    </cofactor>
</comment>
<dbReference type="GO" id="GO:0005737">
    <property type="term" value="C:cytoplasm"/>
    <property type="evidence" value="ECO:0007669"/>
    <property type="project" value="TreeGrafter"/>
</dbReference>
<dbReference type="SUPFAM" id="SSF109604">
    <property type="entry name" value="HD-domain/PDEase-like"/>
    <property type="match status" value="1"/>
</dbReference>
<dbReference type="PANTHER" id="PTHR11845:SF13">
    <property type="entry name" value="5'-DEOXYNUCLEOTIDASE HDDC2"/>
    <property type="match status" value="1"/>
</dbReference>
<gene>
    <name evidence="9" type="ORF">HMPREF9473_03656</name>
</gene>
<evidence type="ECO:0000256" key="5">
    <source>
        <dbReference type="ARBA" id="ARBA00012964"/>
    </source>
</evidence>
<evidence type="ECO:0000313" key="10">
    <source>
        <dbReference type="Proteomes" id="UP000005384"/>
    </source>
</evidence>
<feature type="domain" description="HD/PDEase" evidence="8">
    <location>
        <begin position="30"/>
        <end position="147"/>
    </location>
</feature>
<evidence type="ECO:0000259" key="8">
    <source>
        <dbReference type="SMART" id="SM00471"/>
    </source>
</evidence>
<accession>G5IJH8</accession>
<dbReference type="EC" id="3.1.3.89" evidence="5"/>
<evidence type="ECO:0000256" key="3">
    <source>
        <dbReference type="ARBA" id="ARBA00001941"/>
    </source>
</evidence>
<evidence type="ECO:0000256" key="4">
    <source>
        <dbReference type="ARBA" id="ARBA00011738"/>
    </source>
</evidence>
<dbReference type="GO" id="GO:0046872">
    <property type="term" value="F:metal ion binding"/>
    <property type="evidence" value="ECO:0007669"/>
    <property type="project" value="UniProtKB-KW"/>
</dbReference>
<dbReference type="OrthoDB" id="9796032at2"/>